<proteinExistence type="predicted"/>
<dbReference type="PANTHER" id="PTHR43566:SF2">
    <property type="entry name" value="DUF4143 DOMAIN-CONTAINING PROTEIN"/>
    <property type="match status" value="1"/>
</dbReference>
<dbReference type="GO" id="GO:0005524">
    <property type="term" value="F:ATP binding"/>
    <property type="evidence" value="ECO:0007669"/>
    <property type="project" value="UniProtKB-KW"/>
</dbReference>
<dbReference type="SUPFAM" id="SSF52540">
    <property type="entry name" value="P-loop containing nucleoside triphosphate hydrolases"/>
    <property type="match status" value="1"/>
</dbReference>
<feature type="domain" description="DUF4143" evidence="2">
    <location>
        <begin position="196"/>
        <end position="356"/>
    </location>
</feature>
<dbReference type="EMBL" id="CP064936">
    <property type="protein sequence ID" value="QQA01179.1"/>
    <property type="molecule type" value="Genomic_DNA"/>
</dbReference>
<dbReference type="SUPFAM" id="SSF52980">
    <property type="entry name" value="Restriction endonuclease-like"/>
    <property type="match status" value="1"/>
</dbReference>
<dbReference type="KEGG" id="tper:IWA51_00710"/>
<reference evidence="3 4" key="1">
    <citation type="submission" date="2020-11" db="EMBL/GenBank/DDBJ databases">
        <title>Treponema Peruensis nv. sp., first commensal Treponema isolated from human feces.</title>
        <authorList>
            <person name="Belkhou C."/>
            <person name="Raes J."/>
        </authorList>
    </citation>
    <scope>NUCLEOTIDE SEQUENCE [LARGE SCALE GENOMIC DNA]</scope>
    <source>
        <strain evidence="3 4">RCC2812</strain>
    </source>
</reference>
<dbReference type="PANTHER" id="PTHR43566">
    <property type="entry name" value="CONSERVED PROTEIN"/>
    <property type="match status" value="1"/>
</dbReference>
<dbReference type="InterPro" id="IPR011335">
    <property type="entry name" value="Restrct_endonuc-II-like"/>
</dbReference>
<dbReference type="InterPro" id="IPR041682">
    <property type="entry name" value="AAA_14"/>
</dbReference>
<evidence type="ECO:0000259" key="2">
    <source>
        <dbReference type="Pfam" id="PF13635"/>
    </source>
</evidence>
<dbReference type="AlphaFoldDB" id="A0A7T3V5J0"/>
<dbReference type="InterPro" id="IPR025420">
    <property type="entry name" value="DUF4143"/>
</dbReference>
<sequence>MYINRHILPYLHRMKKQFRVLLIIGSRQVGKSTLLKEKLLPDYGYVTLDDFTELGLAQKDPALFFKNHPLPVIVDEVQRAPDLFLQIKLLADGTKNKGQLILTGSQSYRLLSKAADSLAGRVCIINMTSLSLREKYEIDFNTEFLPTSEYIESRKQKIKPYKNLWNHIWRGSMPELADESIEWEPFYRSYIRTYLDRDVADIISQKNLVKFHNFMQCLAARVGELFNADSIARDVGVTSKTISEWTSILESSGVIRLLQPYEKNVSNRAVKTPKVFFMDTGLVCFLVGWSSASVAMNGAMSGSLFENFVVSEVIKSYYNAGHETEKIYFYRDKDKKEIDLIIEKDNILYPIEIKKSARPTIDMAKHFSVLSKIAGVSVGQGCIICQCDNPLYLSNEVISLPVEYV</sequence>
<organism evidence="3 4">
    <name type="scientific">Treponema peruense</name>
    <dbReference type="NCBI Taxonomy" id="2787628"/>
    <lineage>
        <taxon>Bacteria</taxon>
        <taxon>Pseudomonadati</taxon>
        <taxon>Spirochaetota</taxon>
        <taxon>Spirochaetia</taxon>
        <taxon>Spirochaetales</taxon>
        <taxon>Treponemataceae</taxon>
        <taxon>Treponema</taxon>
    </lineage>
</organism>
<dbReference type="Pfam" id="PF13635">
    <property type="entry name" value="DUF4143"/>
    <property type="match status" value="1"/>
</dbReference>
<protein>
    <submittedName>
        <fullName evidence="3">ATP-binding protein</fullName>
    </submittedName>
</protein>
<dbReference type="Proteomes" id="UP000595224">
    <property type="component" value="Chromosome"/>
</dbReference>
<dbReference type="Pfam" id="PF13173">
    <property type="entry name" value="AAA_14"/>
    <property type="match status" value="1"/>
</dbReference>
<feature type="domain" description="AAA" evidence="1">
    <location>
        <begin position="18"/>
        <end position="134"/>
    </location>
</feature>
<gene>
    <name evidence="3" type="ORF">IWA51_00710</name>
</gene>
<name>A0A7T3V5J0_9SPIR</name>
<dbReference type="InterPro" id="IPR027417">
    <property type="entry name" value="P-loop_NTPase"/>
</dbReference>
<evidence type="ECO:0000313" key="4">
    <source>
        <dbReference type="Proteomes" id="UP000595224"/>
    </source>
</evidence>
<keyword evidence="4" id="KW-1185">Reference proteome</keyword>
<accession>A0A7T3V5J0</accession>
<keyword evidence="3" id="KW-0547">Nucleotide-binding</keyword>
<evidence type="ECO:0000313" key="3">
    <source>
        <dbReference type="EMBL" id="QQA01179.1"/>
    </source>
</evidence>
<keyword evidence="3" id="KW-0067">ATP-binding</keyword>
<evidence type="ECO:0000259" key="1">
    <source>
        <dbReference type="Pfam" id="PF13173"/>
    </source>
</evidence>